<evidence type="ECO:0000313" key="2">
    <source>
        <dbReference type="EMBL" id="KAK4540755.1"/>
    </source>
</evidence>
<dbReference type="Proteomes" id="UP001324427">
    <property type="component" value="Unassembled WGS sequence"/>
</dbReference>
<accession>A0AAV9J7M4</accession>
<feature type="compositionally biased region" description="Basic and acidic residues" evidence="1">
    <location>
        <begin position="1148"/>
        <end position="1175"/>
    </location>
</feature>
<feature type="region of interest" description="Disordered" evidence="1">
    <location>
        <begin position="423"/>
        <end position="448"/>
    </location>
</feature>
<evidence type="ECO:0000313" key="3">
    <source>
        <dbReference type="Proteomes" id="UP001324427"/>
    </source>
</evidence>
<feature type="region of interest" description="Disordered" evidence="1">
    <location>
        <begin position="755"/>
        <end position="776"/>
    </location>
</feature>
<feature type="compositionally biased region" description="Basic and acidic residues" evidence="1">
    <location>
        <begin position="1288"/>
        <end position="1300"/>
    </location>
</feature>
<feature type="compositionally biased region" description="Gly residues" evidence="1">
    <location>
        <begin position="1226"/>
        <end position="1243"/>
    </location>
</feature>
<feature type="compositionally biased region" description="Basic and acidic residues" evidence="1">
    <location>
        <begin position="1196"/>
        <end position="1221"/>
    </location>
</feature>
<reference evidence="2 3" key="1">
    <citation type="submission" date="2021-11" db="EMBL/GenBank/DDBJ databases">
        <title>Black yeast isolated from Biological Soil Crust.</title>
        <authorList>
            <person name="Kurbessoian T."/>
        </authorList>
    </citation>
    <scope>NUCLEOTIDE SEQUENCE [LARGE SCALE GENOMIC DNA]</scope>
    <source>
        <strain evidence="2 3">CCFEE 5522</strain>
    </source>
</reference>
<feature type="compositionally biased region" description="Basic and acidic residues" evidence="1">
    <location>
        <begin position="1247"/>
        <end position="1277"/>
    </location>
</feature>
<comment type="caution">
    <text evidence="2">The sequence shown here is derived from an EMBL/GenBank/DDBJ whole genome shotgun (WGS) entry which is preliminary data.</text>
</comment>
<feature type="region of interest" description="Disordered" evidence="1">
    <location>
        <begin position="621"/>
        <end position="645"/>
    </location>
</feature>
<proteinExistence type="predicted"/>
<organism evidence="2 3">
    <name type="scientific">Oleoguttula mirabilis</name>
    <dbReference type="NCBI Taxonomy" id="1507867"/>
    <lineage>
        <taxon>Eukaryota</taxon>
        <taxon>Fungi</taxon>
        <taxon>Dikarya</taxon>
        <taxon>Ascomycota</taxon>
        <taxon>Pezizomycotina</taxon>
        <taxon>Dothideomycetes</taxon>
        <taxon>Dothideomycetidae</taxon>
        <taxon>Mycosphaerellales</taxon>
        <taxon>Teratosphaeriaceae</taxon>
        <taxon>Oleoguttula</taxon>
    </lineage>
</organism>
<gene>
    <name evidence="2" type="ORF">LTR36_008970</name>
</gene>
<feature type="compositionally biased region" description="Basic and acidic residues" evidence="1">
    <location>
        <begin position="234"/>
        <end position="251"/>
    </location>
</feature>
<sequence length="1331" mass="150377">MPQGRSQPRYSSPEEAIEASLAGQTVTKADLEVHGYRFSDDGTVVEENGGLVAIVQLLPRSIRVLDVNIEYILSGSVQADGAVINASGQFRGRLLYEQASDDLAGFLLSTNGLILSNRGSPVGWIFSALLPADQWRKLGRRERAESSVQYTLDRGVLDYVDKPGGYHQGLQEATHDNTLKKITWVLDHHEADDRNRTTELPSSSASGGSSGTGRGQKPSEPAPDQSRAVPQDNTDARKKTRQTREPNHLYDPEPDLISRARKVRSVLRRVQDQIHDWANWPSGSPIPEELTTDSDKMREVRFDLFYTVFFLSTLSQDKHISRRQLPHGIFTDAACIVTRLIGMMVDLDQATAHFPDRINFRDHLVAYAKEIQRKLAEINEQLELPPVPEAQTRCFYETRGKRKEQPASPRPVEARKRLHLDGARKAEQRHTPHIAGNNKATNSGSPMSIDAYNLKEGSNGWVSYGPLPSPGSPLDTPQRLDMMFEMNQNDATTPEEHAWLSGQLELLQELEEEFRMLGERGNRLMTDPPQQLHLFTVRHRELAEAIETKVLDKLRGTAPYNDWALEEAKSELDERVSTQLTQFHLCLQRANSVWELDGNFSAIIYGNEDLPFPEAIRARNRKASGLHTQESTNAAGRSRMDIDPGSADQIASRELDDIERFGVSLVEREAVHMSQRSMKPEVLLARQQRLQRQMERGVLDKLRHLGSHHSEATQRRAERLFESFQSRLVDVQAIGKATRPGVHVQPPPVPDINEQVGGEPVNPTSQSVGPECPVSNSAAAEPVSVAPEPADDHAVKDDATMPPDANGVRAAQAAQLSKEVWADKIMDDARKRLQELEPECSRFLASAPTDQPPPLKHDVDFEYNRLTLCIKLAVLIPVEKLMQHENETVRQRSSKLAEHVKQALKLWEEEALSMWQNVEARLAPRSTSWQILKGPGAVLERLRLCKIEMLERIQKGERQASDLQLSAEQADKYYEALFFELGDGTYSEVSAIGEQHGDEEVKAQAKSILEELQAWVYTMRQWLEQRKVQDRGNRRMGDHINRQEEHHEEERIFDDRSRETGERPRTRQHRNGDTDRRKPPEGSGQDQGYQTDNKASRQRQPPRNEVHFAEPAGRNSRQDRGYQSEGGPSRPRQQTPRTNNEAVTGRGECWDDRGYQSEGPPSRRRDNRRQERYDPESDYDDDWEHDRQGARSRKGRAADRAKRPSDRSERRDYSEGNRGGRTDGASGRGKGGAERGSGSGRGQGRNSRADERRSNGHEEREEHGRRGERGEREDRQGRNPRGGRGQRGSRDGRPRRDRSTRGGGRTTKPRAPEPDQAGPSQQPEHDTDEVL</sequence>
<dbReference type="EMBL" id="JAVFHQ010000062">
    <property type="protein sequence ID" value="KAK4540755.1"/>
    <property type="molecule type" value="Genomic_DNA"/>
</dbReference>
<feature type="region of interest" description="Disordered" evidence="1">
    <location>
        <begin position="1029"/>
        <end position="1331"/>
    </location>
</feature>
<evidence type="ECO:0000256" key="1">
    <source>
        <dbReference type="SAM" id="MobiDB-lite"/>
    </source>
</evidence>
<protein>
    <submittedName>
        <fullName evidence="2">Uncharacterized protein</fullName>
    </submittedName>
</protein>
<feature type="compositionally biased region" description="Basic and acidic residues" evidence="1">
    <location>
        <begin position="1029"/>
        <end position="1080"/>
    </location>
</feature>
<feature type="compositionally biased region" description="Polar residues" evidence="1">
    <location>
        <begin position="1131"/>
        <end position="1142"/>
    </location>
</feature>
<keyword evidence="3" id="KW-1185">Reference proteome</keyword>
<feature type="compositionally biased region" description="Polar residues" evidence="1">
    <location>
        <begin position="626"/>
        <end position="635"/>
    </location>
</feature>
<feature type="region of interest" description="Disordered" evidence="1">
    <location>
        <begin position="192"/>
        <end position="256"/>
    </location>
</feature>
<name>A0AAV9J7M4_9PEZI</name>
<feature type="compositionally biased region" description="Polar residues" evidence="1">
    <location>
        <begin position="1084"/>
        <end position="1101"/>
    </location>
</feature>